<organism evidence="8 9">
    <name type="scientific">Ditylenchus dipsaci</name>
    <dbReference type="NCBI Taxonomy" id="166011"/>
    <lineage>
        <taxon>Eukaryota</taxon>
        <taxon>Metazoa</taxon>
        <taxon>Ecdysozoa</taxon>
        <taxon>Nematoda</taxon>
        <taxon>Chromadorea</taxon>
        <taxon>Rhabditida</taxon>
        <taxon>Tylenchina</taxon>
        <taxon>Tylenchomorpha</taxon>
        <taxon>Sphaerularioidea</taxon>
        <taxon>Anguinidae</taxon>
        <taxon>Anguininae</taxon>
        <taxon>Ditylenchus</taxon>
    </lineage>
</organism>
<evidence type="ECO:0000256" key="2">
    <source>
        <dbReference type="ARBA" id="ARBA00009405"/>
    </source>
</evidence>
<dbReference type="PROSITE" id="PS50991">
    <property type="entry name" value="PYR_CT"/>
    <property type="match status" value="1"/>
</dbReference>
<sequence>MIKLRTKFVFKPRFYAVISSFNNHNHKRSENTFRVVEVGPRDGLQNEKNIISTQDKIELIDRLSGCGFKNIEATSFVSPKWVPQMADNDEVISGCAKHNDVSYPVLVPNLAGLKDAISNGNVKEVAIFGAASESFTRKNTNCSMEESLKRLEEVTKKALENNLRVRGYISTVINCPYEGKISPKVVANLASKLLDFGCYEVSLGDTTGVGSAGTVNALLNEVLAAVPAEKVAVHFHDTYGQALSNVMVAIEKGIRVADSSVAGLGGCPYSPGATGNLASEDLVYLLHDMGFQTGINLHKLVDVSDWICAKMGRINASKTSNALLAKQKANIK</sequence>
<dbReference type="PROSITE" id="PS01062">
    <property type="entry name" value="HMG_COA_LYASE"/>
    <property type="match status" value="1"/>
</dbReference>
<dbReference type="InterPro" id="IPR000891">
    <property type="entry name" value="PYR_CT"/>
</dbReference>
<dbReference type="GO" id="GO:0046951">
    <property type="term" value="P:ketone body biosynthetic process"/>
    <property type="evidence" value="ECO:0007669"/>
    <property type="project" value="TreeGrafter"/>
</dbReference>
<feature type="domain" description="Pyruvate carboxyltransferase" evidence="7">
    <location>
        <begin position="33"/>
        <end position="301"/>
    </location>
</feature>
<name>A0A915D7Z5_9BILA</name>
<dbReference type="InterPro" id="IPR000138">
    <property type="entry name" value="HMG_CoA_lyase_AS"/>
</dbReference>
<dbReference type="GO" id="GO:0004419">
    <property type="term" value="F:hydroxymethylglutaryl-CoA lyase activity"/>
    <property type="evidence" value="ECO:0007669"/>
    <property type="project" value="UniProtKB-EC"/>
</dbReference>
<evidence type="ECO:0000256" key="4">
    <source>
        <dbReference type="ARBA" id="ARBA00022723"/>
    </source>
</evidence>
<dbReference type="Pfam" id="PF00682">
    <property type="entry name" value="HMGL-like"/>
    <property type="match status" value="1"/>
</dbReference>
<evidence type="ECO:0000256" key="3">
    <source>
        <dbReference type="ARBA" id="ARBA00012910"/>
    </source>
</evidence>
<dbReference type="FunFam" id="3.20.20.70:FF:000071">
    <property type="entry name" value="Hydroxymethylglutaryl-CoA lyase"/>
    <property type="match status" value="1"/>
</dbReference>
<dbReference type="AlphaFoldDB" id="A0A915D7Z5"/>
<reference evidence="9" key="1">
    <citation type="submission" date="2022-11" db="UniProtKB">
        <authorList>
            <consortium name="WormBaseParasite"/>
        </authorList>
    </citation>
    <scope>IDENTIFICATION</scope>
</reference>
<dbReference type="WBParaSite" id="jg16694">
    <property type="protein sequence ID" value="jg16694"/>
    <property type="gene ID" value="jg16694"/>
</dbReference>
<comment type="pathway">
    <text evidence="1">Metabolic intermediate metabolism; (S)-3-hydroxy-3-methylglutaryl-CoA degradation; acetoacetate from (S)-3-hydroxy-3-methylglutaryl-CoA: step 1/1.</text>
</comment>
<evidence type="ECO:0000259" key="7">
    <source>
        <dbReference type="PROSITE" id="PS50991"/>
    </source>
</evidence>
<evidence type="ECO:0000256" key="6">
    <source>
        <dbReference type="ARBA" id="ARBA00049877"/>
    </source>
</evidence>
<dbReference type="GO" id="GO:0006552">
    <property type="term" value="P:L-leucine catabolic process"/>
    <property type="evidence" value="ECO:0007669"/>
    <property type="project" value="TreeGrafter"/>
</dbReference>
<dbReference type="Proteomes" id="UP000887574">
    <property type="component" value="Unplaced"/>
</dbReference>
<dbReference type="InterPro" id="IPR013785">
    <property type="entry name" value="Aldolase_TIM"/>
</dbReference>
<comment type="similarity">
    <text evidence="2">Belongs to the HMG-CoA lyase family.</text>
</comment>
<dbReference type="SUPFAM" id="SSF51569">
    <property type="entry name" value="Aldolase"/>
    <property type="match status" value="1"/>
</dbReference>
<keyword evidence="4" id="KW-0479">Metal-binding</keyword>
<keyword evidence="5" id="KW-0456">Lyase</keyword>
<dbReference type="GO" id="GO:0046872">
    <property type="term" value="F:metal ion binding"/>
    <property type="evidence" value="ECO:0007669"/>
    <property type="project" value="UniProtKB-KW"/>
</dbReference>
<dbReference type="NCBIfam" id="NF004283">
    <property type="entry name" value="PRK05692.1"/>
    <property type="match status" value="1"/>
</dbReference>
<keyword evidence="8" id="KW-1185">Reference proteome</keyword>
<evidence type="ECO:0000313" key="9">
    <source>
        <dbReference type="WBParaSite" id="jg16694"/>
    </source>
</evidence>
<dbReference type="InterPro" id="IPR043594">
    <property type="entry name" value="HMGL"/>
</dbReference>
<dbReference type="CDD" id="cd07938">
    <property type="entry name" value="DRE_TIM_HMGL"/>
    <property type="match status" value="1"/>
</dbReference>
<dbReference type="EC" id="4.1.3.4" evidence="3"/>
<protein>
    <recommendedName>
        <fullName evidence="3">hydroxymethylglutaryl-CoA lyase</fullName>
        <ecNumber evidence="3">4.1.3.4</ecNumber>
    </recommendedName>
</protein>
<dbReference type="Gene3D" id="3.20.20.70">
    <property type="entry name" value="Aldolase class I"/>
    <property type="match status" value="1"/>
</dbReference>
<dbReference type="PANTHER" id="PTHR42738">
    <property type="entry name" value="HYDROXYMETHYLGLUTARYL-COA LYASE"/>
    <property type="match status" value="1"/>
</dbReference>
<dbReference type="PANTHER" id="PTHR42738:SF7">
    <property type="entry name" value="HYDROXYMETHYLGLUTARYL-COA LYASE"/>
    <property type="match status" value="1"/>
</dbReference>
<comment type="catalytic activity">
    <reaction evidence="6">
        <text>(3S)-3-hydroxy-3-methylglutaryl-CoA = acetoacetate + acetyl-CoA</text>
        <dbReference type="Rhea" id="RHEA:24404"/>
        <dbReference type="ChEBI" id="CHEBI:13705"/>
        <dbReference type="ChEBI" id="CHEBI:43074"/>
        <dbReference type="ChEBI" id="CHEBI:57288"/>
        <dbReference type="EC" id="4.1.3.4"/>
    </reaction>
</comment>
<evidence type="ECO:0000256" key="5">
    <source>
        <dbReference type="ARBA" id="ARBA00023239"/>
    </source>
</evidence>
<evidence type="ECO:0000256" key="1">
    <source>
        <dbReference type="ARBA" id="ARBA00005143"/>
    </source>
</evidence>
<evidence type="ECO:0000313" key="8">
    <source>
        <dbReference type="Proteomes" id="UP000887574"/>
    </source>
</evidence>
<proteinExistence type="inferred from homology"/>
<accession>A0A915D7Z5</accession>